<dbReference type="Pfam" id="PF00089">
    <property type="entry name" value="Trypsin"/>
    <property type="match status" value="1"/>
</dbReference>
<dbReference type="OrthoDB" id="6357057at2759"/>
<name>A0A9Q0N583_9DIPT</name>
<dbReference type="SUPFAM" id="SSF50494">
    <property type="entry name" value="Trypsin-like serine proteases"/>
    <property type="match status" value="1"/>
</dbReference>
<dbReference type="InterPro" id="IPR001314">
    <property type="entry name" value="Peptidase_S1A"/>
</dbReference>
<keyword evidence="5" id="KW-0645">Protease</keyword>
<dbReference type="EMBL" id="WJQU01000002">
    <property type="protein sequence ID" value="KAJ6642864.1"/>
    <property type="molecule type" value="Genomic_DNA"/>
</dbReference>
<evidence type="ECO:0000256" key="2">
    <source>
        <dbReference type="ARBA" id="ARBA00024195"/>
    </source>
</evidence>
<reference evidence="5" key="1">
    <citation type="submission" date="2022-07" db="EMBL/GenBank/DDBJ databases">
        <authorList>
            <person name="Trinca V."/>
            <person name="Uliana J.V.C."/>
            <person name="Torres T.T."/>
            <person name="Ward R.J."/>
            <person name="Monesi N."/>
        </authorList>
    </citation>
    <scope>NUCLEOTIDE SEQUENCE</scope>
    <source>
        <strain evidence="5">HSMRA1968</strain>
        <tissue evidence="5">Whole embryos</tissue>
    </source>
</reference>
<organism evidence="5 6">
    <name type="scientific">Pseudolycoriella hygida</name>
    <dbReference type="NCBI Taxonomy" id="35572"/>
    <lineage>
        <taxon>Eukaryota</taxon>
        <taxon>Metazoa</taxon>
        <taxon>Ecdysozoa</taxon>
        <taxon>Arthropoda</taxon>
        <taxon>Hexapoda</taxon>
        <taxon>Insecta</taxon>
        <taxon>Pterygota</taxon>
        <taxon>Neoptera</taxon>
        <taxon>Endopterygota</taxon>
        <taxon>Diptera</taxon>
        <taxon>Nematocera</taxon>
        <taxon>Sciaroidea</taxon>
        <taxon>Sciaridae</taxon>
        <taxon>Pseudolycoriella</taxon>
    </lineage>
</organism>
<evidence type="ECO:0000313" key="5">
    <source>
        <dbReference type="EMBL" id="KAJ6642864.1"/>
    </source>
</evidence>
<dbReference type="InterPro" id="IPR001254">
    <property type="entry name" value="Trypsin_dom"/>
</dbReference>
<dbReference type="AlphaFoldDB" id="A0A9Q0N583"/>
<dbReference type="Proteomes" id="UP001151699">
    <property type="component" value="Chromosome B"/>
</dbReference>
<feature type="domain" description="Peptidase S1" evidence="4">
    <location>
        <begin position="135"/>
        <end position="371"/>
    </location>
</feature>
<comment type="similarity">
    <text evidence="2">Belongs to the peptidase S1 family. CLIP subfamily.</text>
</comment>
<keyword evidence="3" id="KW-1133">Transmembrane helix</keyword>
<evidence type="ECO:0000256" key="3">
    <source>
        <dbReference type="SAM" id="Phobius"/>
    </source>
</evidence>
<keyword evidence="1" id="KW-1015">Disulfide bond</keyword>
<proteinExistence type="inferred from homology"/>
<dbReference type="InterPro" id="IPR018114">
    <property type="entry name" value="TRYPSIN_HIS"/>
</dbReference>
<dbReference type="PROSITE" id="PS00134">
    <property type="entry name" value="TRYPSIN_HIS"/>
    <property type="match status" value="1"/>
</dbReference>
<dbReference type="InterPro" id="IPR009003">
    <property type="entry name" value="Peptidase_S1_PA"/>
</dbReference>
<gene>
    <name evidence="5" type="primary">snk_2</name>
    <name evidence="5" type="ORF">Bhyg_07820</name>
</gene>
<evidence type="ECO:0000313" key="6">
    <source>
        <dbReference type="Proteomes" id="UP001151699"/>
    </source>
</evidence>
<sequence length="428" mass="48529">MFLQGLEWRSEANGIVQFAENCDFQVDHIVREETKKEDCGELCYRKIGCNLFLWVPNQEKSDIGTCTLKRGYATAMETKNNGICGQISTEKLLLVQIVGQMLEEPTPDTLIKNPEFNSNGSPCDKFTKIASHFSLGRGDSSYRNDFPWMAALYSPKEFGIAFRCAGVIISDYHILSAAHCFEDIQPSIVRLGTQILTQNTKTDLKVQVVFIIGIGGSCSKHPNYSSQTRKNDIGVVKLEQRIIFSTKILPACLRHIRSDLPLSQVLVSTGWGTIETDHIEPSNFLRKKQLRTVELRTCQENYLKGRTDDKNYIDESQYCATDLYGQVDVSKVDSGGVLQIISNSPLATVVGLASWNSSYHKVYTRFVCLFLCFFFVSKLVLFVFLRFELIIPGIKFKQSKGYSRTNSQFEIERVKQDFHFDSISQEEN</sequence>
<dbReference type="InterPro" id="IPR051333">
    <property type="entry name" value="CLIP_Serine_Protease"/>
</dbReference>
<dbReference type="PRINTS" id="PR00722">
    <property type="entry name" value="CHYMOTRYPSIN"/>
</dbReference>
<evidence type="ECO:0000259" key="4">
    <source>
        <dbReference type="PROSITE" id="PS50240"/>
    </source>
</evidence>
<comment type="caution">
    <text evidence="5">The sequence shown here is derived from an EMBL/GenBank/DDBJ whole genome shotgun (WGS) entry which is preliminary data.</text>
</comment>
<dbReference type="PANTHER" id="PTHR24260:SF147">
    <property type="entry name" value="EG:BACR7A4.3 PROTEIN-RELATED"/>
    <property type="match status" value="1"/>
</dbReference>
<keyword evidence="6" id="KW-1185">Reference proteome</keyword>
<protein>
    <submittedName>
        <fullName evidence="5">Serine protease snake</fullName>
    </submittedName>
</protein>
<keyword evidence="3" id="KW-0472">Membrane</keyword>
<dbReference type="GO" id="GO:0006508">
    <property type="term" value="P:proteolysis"/>
    <property type="evidence" value="ECO:0007669"/>
    <property type="project" value="UniProtKB-KW"/>
</dbReference>
<dbReference type="FunFam" id="2.40.10.10:FF:000068">
    <property type="entry name" value="transmembrane protease serine 2"/>
    <property type="match status" value="1"/>
</dbReference>
<dbReference type="InterPro" id="IPR043504">
    <property type="entry name" value="Peptidase_S1_PA_chymotrypsin"/>
</dbReference>
<dbReference type="Gene3D" id="3.50.4.10">
    <property type="entry name" value="Hepatocyte Growth Factor"/>
    <property type="match status" value="1"/>
</dbReference>
<dbReference type="Gene3D" id="2.40.10.10">
    <property type="entry name" value="Trypsin-like serine proteases"/>
    <property type="match status" value="2"/>
</dbReference>
<dbReference type="CDD" id="cd00190">
    <property type="entry name" value="Tryp_SPc"/>
    <property type="match status" value="1"/>
</dbReference>
<dbReference type="SMART" id="SM00020">
    <property type="entry name" value="Tryp_SPc"/>
    <property type="match status" value="1"/>
</dbReference>
<feature type="transmembrane region" description="Helical" evidence="3">
    <location>
        <begin position="362"/>
        <end position="385"/>
    </location>
</feature>
<dbReference type="PANTHER" id="PTHR24260">
    <property type="match status" value="1"/>
</dbReference>
<dbReference type="GO" id="GO:0004252">
    <property type="term" value="F:serine-type endopeptidase activity"/>
    <property type="evidence" value="ECO:0007669"/>
    <property type="project" value="InterPro"/>
</dbReference>
<keyword evidence="3" id="KW-0812">Transmembrane</keyword>
<accession>A0A9Q0N583</accession>
<dbReference type="PROSITE" id="PS50240">
    <property type="entry name" value="TRYPSIN_DOM"/>
    <property type="match status" value="1"/>
</dbReference>
<keyword evidence="5" id="KW-0378">Hydrolase</keyword>
<evidence type="ECO:0000256" key="1">
    <source>
        <dbReference type="ARBA" id="ARBA00023157"/>
    </source>
</evidence>